<feature type="domain" description="ABC transporter" evidence="4">
    <location>
        <begin position="10"/>
        <end position="238"/>
    </location>
</feature>
<dbReference type="InterPro" id="IPR050093">
    <property type="entry name" value="ABC_SmlMolc_Importer"/>
</dbReference>
<reference evidence="5 6" key="1">
    <citation type="submission" date="2021-01" db="EMBL/GenBank/DDBJ databases">
        <title>Whole genome shotgun sequence of Verrucosispora qiuiae NBRC 106684.</title>
        <authorList>
            <person name="Komaki H."/>
            <person name="Tamura T."/>
        </authorList>
    </citation>
    <scope>NUCLEOTIDE SEQUENCE [LARGE SCALE GENOMIC DNA]</scope>
    <source>
        <strain evidence="5 6">NBRC 106684</strain>
    </source>
</reference>
<sequence length="382" mass="41488">MARDVPAGDLRLVDLTKRFGAFTAVDDLNLTIGQGSFFALLGASGCGKTTTLRIVAGLEEPTSGQVLLGGRDIARLRPHKRPVNTVFQSYALFPHLDVFENVAFGLRRRGIRPVDGQVRQALSLMQLDGYERRRPAQLSGGEQQRVALARALINQPQVLLLDEPLSALDLKLRRRMQIELKRIQNEVGITFLHVTHDQEEAMTMADTVAVMNAGRIEQFGAPTEIYEFPATAFVANFLGQSNLIAGVVSGDNGGDILVTAHGARFAVPSARARADRGAVYLGVRPEKLHLADSVDQVPTDSQYLDGTITDASYAGVSTQYLLRAGGGTELSAFVANSGTQRRYGPGDRAVAYWNPRHAFLLGRRADENDRITPVLTEPVATA</sequence>
<dbReference type="InterPro" id="IPR003439">
    <property type="entry name" value="ABC_transporter-like_ATP-bd"/>
</dbReference>
<dbReference type="InterPro" id="IPR017871">
    <property type="entry name" value="ABC_transporter-like_CS"/>
</dbReference>
<evidence type="ECO:0000259" key="4">
    <source>
        <dbReference type="PROSITE" id="PS50893"/>
    </source>
</evidence>
<dbReference type="RefSeq" id="WP_204034638.1">
    <property type="nucleotide sequence ID" value="NZ_BOPC01000027.1"/>
</dbReference>
<dbReference type="SUPFAM" id="SSF52540">
    <property type="entry name" value="P-loop containing nucleoside triphosphate hydrolases"/>
    <property type="match status" value="1"/>
</dbReference>
<dbReference type="Gene3D" id="2.40.50.100">
    <property type="match status" value="1"/>
</dbReference>
<name>A0ABQ4J9W0_9ACTN</name>
<dbReference type="Pfam" id="PF08402">
    <property type="entry name" value="TOBE_2"/>
    <property type="match status" value="1"/>
</dbReference>
<dbReference type="InterPro" id="IPR003593">
    <property type="entry name" value="AAA+_ATPase"/>
</dbReference>
<accession>A0ABQ4J9W0</accession>
<gene>
    <name evidence="5" type="ORF">Vqi01_21180</name>
</gene>
<comment type="caution">
    <text evidence="5">The sequence shown here is derived from an EMBL/GenBank/DDBJ whole genome shotgun (WGS) entry which is preliminary data.</text>
</comment>
<dbReference type="EMBL" id="BOPC01000027">
    <property type="protein sequence ID" value="GIJ26956.1"/>
    <property type="molecule type" value="Genomic_DNA"/>
</dbReference>
<proteinExistence type="predicted"/>
<dbReference type="InterPro" id="IPR027417">
    <property type="entry name" value="P-loop_NTPase"/>
</dbReference>
<evidence type="ECO:0000256" key="2">
    <source>
        <dbReference type="ARBA" id="ARBA00022741"/>
    </source>
</evidence>
<keyword evidence="1" id="KW-0813">Transport</keyword>
<dbReference type="InterPro" id="IPR013611">
    <property type="entry name" value="Transp-assoc_OB_typ2"/>
</dbReference>
<dbReference type="SUPFAM" id="SSF50331">
    <property type="entry name" value="MOP-like"/>
    <property type="match status" value="1"/>
</dbReference>
<dbReference type="PANTHER" id="PTHR42781:SF4">
    <property type="entry name" value="SPERMIDINE_PUTRESCINE IMPORT ATP-BINDING PROTEIN POTA"/>
    <property type="match status" value="1"/>
</dbReference>
<evidence type="ECO:0000313" key="5">
    <source>
        <dbReference type="EMBL" id="GIJ26956.1"/>
    </source>
</evidence>
<evidence type="ECO:0000256" key="1">
    <source>
        <dbReference type="ARBA" id="ARBA00022448"/>
    </source>
</evidence>
<dbReference type="InterPro" id="IPR008995">
    <property type="entry name" value="Mo/tungstate-bd_C_term_dom"/>
</dbReference>
<dbReference type="Pfam" id="PF00005">
    <property type="entry name" value="ABC_tran"/>
    <property type="match status" value="1"/>
</dbReference>
<keyword evidence="2" id="KW-0547">Nucleotide-binding</keyword>
<dbReference type="Proteomes" id="UP000653076">
    <property type="component" value="Unassembled WGS sequence"/>
</dbReference>
<keyword evidence="6" id="KW-1185">Reference proteome</keyword>
<dbReference type="PROSITE" id="PS00211">
    <property type="entry name" value="ABC_TRANSPORTER_1"/>
    <property type="match status" value="1"/>
</dbReference>
<keyword evidence="3" id="KW-0067">ATP-binding</keyword>
<dbReference type="Gene3D" id="3.40.50.300">
    <property type="entry name" value="P-loop containing nucleotide triphosphate hydrolases"/>
    <property type="match status" value="1"/>
</dbReference>
<evidence type="ECO:0000313" key="6">
    <source>
        <dbReference type="Proteomes" id="UP000653076"/>
    </source>
</evidence>
<dbReference type="PANTHER" id="PTHR42781">
    <property type="entry name" value="SPERMIDINE/PUTRESCINE IMPORT ATP-BINDING PROTEIN POTA"/>
    <property type="match status" value="1"/>
</dbReference>
<protein>
    <submittedName>
        <fullName evidence="5">Polyamine-transporting ATPase</fullName>
    </submittedName>
</protein>
<evidence type="ECO:0000256" key="3">
    <source>
        <dbReference type="ARBA" id="ARBA00022840"/>
    </source>
</evidence>
<organism evidence="5 6">
    <name type="scientific">Micromonospora qiuiae</name>
    <dbReference type="NCBI Taxonomy" id="502268"/>
    <lineage>
        <taxon>Bacteria</taxon>
        <taxon>Bacillati</taxon>
        <taxon>Actinomycetota</taxon>
        <taxon>Actinomycetes</taxon>
        <taxon>Micromonosporales</taxon>
        <taxon>Micromonosporaceae</taxon>
        <taxon>Micromonospora</taxon>
    </lineage>
</organism>
<dbReference type="SMART" id="SM00382">
    <property type="entry name" value="AAA"/>
    <property type="match status" value="1"/>
</dbReference>
<dbReference type="PROSITE" id="PS50893">
    <property type="entry name" value="ABC_TRANSPORTER_2"/>
    <property type="match status" value="1"/>
</dbReference>